<sequence length="68" mass="8030">MRDWQCVYRDSLEYRAEIVKAVLEDQEMSPVVLNKKDSAYQFGTFEVLVAPEYIIKAIKIINDEIKFE</sequence>
<organism evidence="1 2">
    <name type="scientific">Marinoscillum luteum</name>
    <dbReference type="NCBI Taxonomy" id="861051"/>
    <lineage>
        <taxon>Bacteria</taxon>
        <taxon>Pseudomonadati</taxon>
        <taxon>Bacteroidota</taxon>
        <taxon>Cytophagia</taxon>
        <taxon>Cytophagales</taxon>
        <taxon>Reichenbachiellaceae</taxon>
        <taxon>Marinoscillum</taxon>
    </lineage>
</organism>
<accession>A0ABW7NC70</accession>
<dbReference type="Proteomes" id="UP001610063">
    <property type="component" value="Unassembled WGS sequence"/>
</dbReference>
<reference evidence="1 2" key="1">
    <citation type="journal article" date="2013" name="Int. J. Syst. Evol. Microbiol.">
        <title>Marinoscillum luteum sp. nov., isolated from marine sediment.</title>
        <authorList>
            <person name="Cha I.T."/>
            <person name="Park S.J."/>
            <person name="Kim S.J."/>
            <person name="Kim J.G."/>
            <person name="Jung M.Y."/>
            <person name="Shin K.S."/>
            <person name="Kwon K.K."/>
            <person name="Yang S.H."/>
            <person name="Seo Y.S."/>
            <person name="Rhee S.K."/>
        </authorList>
    </citation>
    <scope>NUCLEOTIDE SEQUENCE [LARGE SCALE GENOMIC DNA]</scope>
    <source>
        <strain evidence="1 2">KCTC 23939</strain>
    </source>
</reference>
<keyword evidence="2" id="KW-1185">Reference proteome</keyword>
<comment type="caution">
    <text evidence="1">The sequence shown here is derived from an EMBL/GenBank/DDBJ whole genome shotgun (WGS) entry which is preliminary data.</text>
</comment>
<name>A0ABW7NC70_9BACT</name>
<evidence type="ECO:0000313" key="2">
    <source>
        <dbReference type="Proteomes" id="UP001610063"/>
    </source>
</evidence>
<dbReference type="RefSeq" id="WP_159582825.1">
    <property type="nucleotide sequence ID" value="NZ_JBIPKE010000019.1"/>
</dbReference>
<gene>
    <name evidence="1" type="ORF">ACHKAR_16930</name>
</gene>
<proteinExistence type="predicted"/>
<evidence type="ECO:0000313" key="1">
    <source>
        <dbReference type="EMBL" id="MFH6985139.1"/>
    </source>
</evidence>
<protein>
    <submittedName>
        <fullName evidence="1">DUF2007 domain-containing protein</fullName>
    </submittedName>
</protein>
<dbReference type="EMBL" id="JBIPKE010000019">
    <property type="protein sequence ID" value="MFH6985139.1"/>
    <property type="molecule type" value="Genomic_DNA"/>
</dbReference>